<dbReference type="GO" id="GO:0016779">
    <property type="term" value="F:nucleotidyltransferase activity"/>
    <property type="evidence" value="ECO:0007669"/>
    <property type="project" value="TreeGrafter"/>
</dbReference>
<keyword evidence="3" id="KW-1185">Reference proteome</keyword>
<dbReference type="PANTHER" id="PTHR10953:SF102">
    <property type="entry name" value="ADENYLYLTRANSFERASE AND SULFURTRANSFERASE MOCS3"/>
    <property type="match status" value="1"/>
</dbReference>
<dbReference type="OMA" id="ITINAYE"/>
<proteinExistence type="predicted"/>
<dbReference type="STRING" id="312017.I7M9Y9"/>
<dbReference type="PANTHER" id="PTHR10953">
    <property type="entry name" value="UBIQUITIN-ACTIVATING ENZYME E1"/>
    <property type="match status" value="1"/>
</dbReference>
<dbReference type="InterPro" id="IPR045886">
    <property type="entry name" value="ThiF/MoeB/HesA"/>
</dbReference>
<dbReference type="SUPFAM" id="SSF69572">
    <property type="entry name" value="Activating enzymes of the ubiquitin-like proteins"/>
    <property type="match status" value="1"/>
</dbReference>
<organism evidence="2 3">
    <name type="scientific">Tetrahymena thermophila (strain SB210)</name>
    <dbReference type="NCBI Taxonomy" id="312017"/>
    <lineage>
        <taxon>Eukaryota</taxon>
        <taxon>Sar</taxon>
        <taxon>Alveolata</taxon>
        <taxon>Ciliophora</taxon>
        <taxon>Intramacronucleata</taxon>
        <taxon>Oligohymenophorea</taxon>
        <taxon>Hymenostomatida</taxon>
        <taxon>Tetrahymenina</taxon>
        <taxon>Tetrahymenidae</taxon>
        <taxon>Tetrahymena</taxon>
    </lineage>
</organism>
<dbReference type="Gene3D" id="3.30.530.20">
    <property type="match status" value="1"/>
</dbReference>
<evidence type="ECO:0000313" key="3">
    <source>
        <dbReference type="Proteomes" id="UP000009168"/>
    </source>
</evidence>
<dbReference type="InterPro" id="IPR023393">
    <property type="entry name" value="START-like_dom_sf"/>
</dbReference>
<dbReference type="Proteomes" id="UP000009168">
    <property type="component" value="Unassembled WGS sequence"/>
</dbReference>
<dbReference type="eggNOG" id="KOG2017">
    <property type="taxonomic scope" value="Eukaryota"/>
</dbReference>
<dbReference type="InterPro" id="IPR035985">
    <property type="entry name" value="Ubiquitin-activating_enz"/>
</dbReference>
<accession>I7M9Y9</accession>
<feature type="domain" description="THIF-type NAD/FAD binding fold" evidence="1">
    <location>
        <begin position="29"/>
        <end position="186"/>
    </location>
</feature>
<dbReference type="AlphaFoldDB" id="I7M9Y9"/>
<name>I7M9Y9_TETTS</name>
<evidence type="ECO:0000313" key="2">
    <source>
        <dbReference type="EMBL" id="EAS03074.1"/>
    </source>
</evidence>
<protein>
    <submittedName>
        <fullName evidence="2">ThiF family protein</fullName>
    </submittedName>
</protein>
<reference evidence="3" key="1">
    <citation type="journal article" date="2006" name="PLoS Biol.">
        <title>Macronuclear genome sequence of the ciliate Tetrahymena thermophila, a model eukaryote.</title>
        <authorList>
            <person name="Eisen J.A."/>
            <person name="Coyne R.S."/>
            <person name="Wu M."/>
            <person name="Wu D."/>
            <person name="Thiagarajan M."/>
            <person name="Wortman J.R."/>
            <person name="Badger J.H."/>
            <person name="Ren Q."/>
            <person name="Amedeo P."/>
            <person name="Jones K.M."/>
            <person name="Tallon L.J."/>
            <person name="Delcher A.L."/>
            <person name="Salzberg S.L."/>
            <person name="Silva J.C."/>
            <person name="Haas B.J."/>
            <person name="Majoros W.H."/>
            <person name="Farzad M."/>
            <person name="Carlton J.M."/>
            <person name="Smith R.K. Jr."/>
            <person name="Garg J."/>
            <person name="Pearlman R.E."/>
            <person name="Karrer K.M."/>
            <person name="Sun L."/>
            <person name="Manning G."/>
            <person name="Elde N.C."/>
            <person name="Turkewitz A.P."/>
            <person name="Asai D.J."/>
            <person name="Wilkes D.E."/>
            <person name="Wang Y."/>
            <person name="Cai H."/>
            <person name="Collins K."/>
            <person name="Stewart B.A."/>
            <person name="Lee S.R."/>
            <person name="Wilamowska K."/>
            <person name="Weinberg Z."/>
            <person name="Ruzzo W.L."/>
            <person name="Wloga D."/>
            <person name="Gaertig J."/>
            <person name="Frankel J."/>
            <person name="Tsao C.-C."/>
            <person name="Gorovsky M.A."/>
            <person name="Keeling P.J."/>
            <person name="Waller R.F."/>
            <person name="Patron N.J."/>
            <person name="Cherry J.M."/>
            <person name="Stover N.A."/>
            <person name="Krieger C.J."/>
            <person name="del Toro C."/>
            <person name="Ryder H.F."/>
            <person name="Williamson S.C."/>
            <person name="Barbeau R.A."/>
            <person name="Hamilton E.P."/>
            <person name="Orias E."/>
        </authorList>
    </citation>
    <scope>NUCLEOTIDE SEQUENCE [LARGE SCALE GENOMIC DNA]</scope>
    <source>
        <strain evidence="3">SB210</strain>
    </source>
</reference>
<dbReference type="GeneID" id="7826949"/>
<dbReference type="InterPro" id="IPR000594">
    <property type="entry name" value="ThiF_NAD_FAD-bd"/>
</dbReference>
<dbReference type="EMBL" id="GG662504">
    <property type="protein sequence ID" value="EAS03074.1"/>
    <property type="molecule type" value="Genomic_DNA"/>
</dbReference>
<dbReference type="RefSeq" id="XP_001023319.1">
    <property type="nucleotide sequence ID" value="XM_001023319.3"/>
</dbReference>
<dbReference type="SUPFAM" id="SSF55961">
    <property type="entry name" value="Bet v1-like"/>
    <property type="match status" value="1"/>
</dbReference>
<gene>
    <name evidence="2" type="ORF">TTHERM_00444560</name>
</gene>
<dbReference type="HOGENOM" id="CLU_617512_0_0_1"/>
<dbReference type="OrthoDB" id="10255449at2759"/>
<sequence length="444" mass="51158">MDIESNKIQDNSQSKNDYFKRQKTIPGWNQEIVSNTTALVLGAGGLGSCVSIQLMRLGIKKLILVDYDVVDYHNLNRQIMFTINDIGKSKVESAKQNLQFHNISNTEIETHNINAVTQWEQIVALAKQSNLVFNLIDYGDYFDLAVCSLCIKLSLPMFQGGTFCNSLSVDYFTSDGRPCLLCLTDGLKKEFIEKLNPSLILEYKSLEFLPKNDNPEGQSNIVICQMCANFINTFVLNELFPSGQKKSKRILLYLDPIDIISFDLEITPKCPYCREPFHEGNSFHEVQSEEIPLSKEDLWKDIKNLQLQKLFPQYVQEIQVIEGSLGQIDSKLQITYKDGAKWTVQLVEISSIKQTIVYDVIQTQPQFSCKKFRNIFQISQPDNQNALNTCELLWRTEFQDDITINAYEDTKYKKYDYFKNLIETIITNSKNEEDQNKQQKQQQS</sequence>
<dbReference type="InParanoid" id="I7M9Y9"/>
<dbReference type="Gene3D" id="3.40.50.720">
    <property type="entry name" value="NAD(P)-binding Rossmann-like Domain"/>
    <property type="match status" value="1"/>
</dbReference>
<dbReference type="GO" id="GO:0005737">
    <property type="term" value="C:cytoplasm"/>
    <property type="evidence" value="ECO:0007669"/>
    <property type="project" value="TreeGrafter"/>
</dbReference>
<dbReference type="Pfam" id="PF00899">
    <property type="entry name" value="ThiF"/>
    <property type="match status" value="1"/>
</dbReference>
<dbReference type="KEGG" id="tet:TTHERM_00444560"/>
<dbReference type="GO" id="GO:0004792">
    <property type="term" value="F:thiosulfate-cyanide sulfurtransferase activity"/>
    <property type="evidence" value="ECO:0007669"/>
    <property type="project" value="TreeGrafter"/>
</dbReference>
<evidence type="ECO:0000259" key="1">
    <source>
        <dbReference type="Pfam" id="PF00899"/>
    </source>
</evidence>
<dbReference type="GO" id="GO:0042292">
    <property type="term" value="F:URM1 activating enzyme activity"/>
    <property type="evidence" value="ECO:0007669"/>
    <property type="project" value="TreeGrafter"/>
</dbReference>